<sequence>MTEAQQVLRDAVVGSRKGLGPEIWGRGPFGVWQNAPNVGKAALDLGGAVRFGTEIPDMAREVAICTVGAHYRAKFEFAAHRAIGIAAGLDSAALDRLAMGADPGWSDDLGLVYSYAQALLNEHRIDQELHEELVVCFGEQGAVELVTTIGYYCLISLTLNAFEVPLSADMADPWPQDD</sequence>
<dbReference type="AlphaFoldDB" id="A0A381PN78"/>
<dbReference type="InterPro" id="IPR029032">
    <property type="entry name" value="AhpD-like"/>
</dbReference>
<dbReference type="PANTHER" id="PTHR34846">
    <property type="entry name" value="4-CARBOXYMUCONOLACTONE DECARBOXYLASE FAMILY PROTEIN (AFU_ORTHOLOGUE AFUA_6G11590)"/>
    <property type="match status" value="1"/>
</dbReference>
<reference evidence="1" key="1">
    <citation type="submission" date="2018-05" db="EMBL/GenBank/DDBJ databases">
        <authorList>
            <person name="Lanie J.A."/>
            <person name="Ng W.-L."/>
            <person name="Kazmierczak K.M."/>
            <person name="Andrzejewski T.M."/>
            <person name="Davidsen T.M."/>
            <person name="Wayne K.J."/>
            <person name="Tettelin H."/>
            <person name="Glass J.I."/>
            <person name="Rusch D."/>
            <person name="Podicherti R."/>
            <person name="Tsui H.-C.T."/>
            <person name="Winkler M.E."/>
        </authorList>
    </citation>
    <scope>NUCLEOTIDE SEQUENCE</scope>
</reference>
<protein>
    <recommendedName>
        <fullName evidence="2">Carboxymuconolactone decarboxylase-like domain-containing protein</fullName>
    </recommendedName>
</protein>
<gene>
    <name evidence="1" type="ORF">METZ01_LOCUS21335</name>
</gene>
<organism evidence="1">
    <name type="scientific">marine metagenome</name>
    <dbReference type="NCBI Taxonomy" id="408172"/>
    <lineage>
        <taxon>unclassified sequences</taxon>
        <taxon>metagenomes</taxon>
        <taxon>ecological metagenomes</taxon>
    </lineage>
</organism>
<accession>A0A381PN78</accession>
<dbReference type="SUPFAM" id="SSF69118">
    <property type="entry name" value="AhpD-like"/>
    <property type="match status" value="1"/>
</dbReference>
<dbReference type="EMBL" id="UINC01001039">
    <property type="protein sequence ID" value="SUZ68481.1"/>
    <property type="molecule type" value="Genomic_DNA"/>
</dbReference>
<proteinExistence type="predicted"/>
<name>A0A381PN78_9ZZZZ</name>
<evidence type="ECO:0008006" key="2">
    <source>
        <dbReference type="Google" id="ProtNLM"/>
    </source>
</evidence>
<dbReference type="Gene3D" id="1.20.1290.10">
    <property type="entry name" value="AhpD-like"/>
    <property type="match status" value="1"/>
</dbReference>
<evidence type="ECO:0000313" key="1">
    <source>
        <dbReference type="EMBL" id="SUZ68481.1"/>
    </source>
</evidence>
<dbReference type="PANTHER" id="PTHR34846:SF11">
    <property type="entry name" value="4-CARBOXYMUCONOLACTONE DECARBOXYLASE FAMILY PROTEIN (AFU_ORTHOLOGUE AFUA_6G11590)"/>
    <property type="match status" value="1"/>
</dbReference>